<protein>
    <recommendedName>
        <fullName evidence="3">Protein kinase domain-containing protein</fullName>
    </recommendedName>
</protein>
<dbReference type="PROSITE" id="PS50011">
    <property type="entry name" value="PROTEIN_KINASE_DOM"/>
    <property type="match status" value="1"/>
</dbReference>
<dbReference type="SUPFAM" id="SSF56112">
    <property type="entry name" value="Protein kinase-like (PK-like)"/>
    <property type="match status" value="1"/>
</dbReference>
<evidence type="ECO:0000313" key="5">
    <source>
        <dbReference type="Proteomes" id="UP000001514"/>
    </source>
</evidence>
<sequence length="360" mass="40188">MGFLSLLRSRKSGFVLEGDESSSARSSGSVAPSTELEGAAYVCSACKTRSFRSSGRPLKVFFSDELKAATNDFGFCNYMADAEGGHVFRGVLEGGEVVAVRVISDASVFQSRKQLLGRIRSPNIVRLVGYCDEGDDRKFLVYDFICNGSLEWHLTVLTRNAMGWSIRKSIAVGIAKGLLYLHSYSIVHRNLRSRNVLLTHDYTPVVSKLCFFSKSSLCHWVSFVFISDAIAHFHVDSYSAPEHFRGHAVDEKNDIFSYGVILLELITSRKAMEDSSQRLLTEWASPLLRDFDRQKLVDPELGCDDNNTYELVTMMSIASLCLNEDPLERPSASKVNVRELECLIALLNIVPDFEPARRGL</sequence>
<dbReference type="Gramene" id="EFJ28361">
    <property type="protein sequence ID" value="EFJ28361"/>
    <property type="gene ID" value="SELMODRAFT_93421"/>
</dbReference>
<dbReference type="InterPro" id="IPR001245">
    <property type="entry name" value="Ser-Thr/Tyr_kinase_cat_dom"/>
</dbReference>
<evidence type="ECO:0000256" key="1">
    <source>
        <dbReference type="ARBA" id="ARBA00022741"/>
    </source>
</evidence>
<dbReference type="Proteomes" id="UP000001514">
    <property type="component" value="Unassembled WGS sequence"/>
</dbReference>
<dbReference type="InterPro" id="IPR000719">
    <property type="entry name" value="Prot_kinase_dom"/>
</dbReference>
<dbReference type="Gene3D" id="3.30.200.20">
    <property type="entry name" value="Phosphorylase Kinase, domain 1"/>
    <property type="match status" value="1"/>
</dbReference>
<keyword evidence="2" id="KW-0067">ATP-binding</keyword>
<gene>
    <name evidence="4" type="ORF">SELMODRAFT_93421</name>
</gene>
<dbReference type="KEGG" id="smo:SELMODRAFT_93421"/>
<evidence type="ECO:0000256" key="2">
    <source>
        <dbReference type="ARBA" id="ARBA00022840"/>
    </source>
</evidence>
<reference evidence="4 5" key="1">
    <citation type="journal article" date="2011" name="Science">
        <title>The Selaginella genome identifies genetic changes associated with the evolution of vascular plants.</title>
        <authorList>
            <person name="Banks J.A."/>
            <person name="Nishiyama T."/>
            <person name="Hasebe M."/>
            <person name="Bowman J.L."/>
            <person name="Gribskov M."/>
            <person name="dePamphilis C."/>
            <person name="Albert V.A."/>
            <person name="Aono N."/>
            <person name="Aoyama T."/>
            <person name="Ambrose B.A."/>
            <person name="Ashton N.W."/>
            <person name="Axtell M.J."/>
            <person name="Barker E."/>
            <person name="Barker M.S."/>
            <person name="Bennetzen J.L."/>
            <person name="Bonawitz N.D."/>
            <person name="Chapple C."/>
            <person name="Cheng C."/>
            <person name="Correa L.G."/>
            <person name="Dacre M."/>
            <person name="DeBarry J."/>
            <person name="Dreyer I."/>
            <person name="Elias M."/>
            <person name="Engstrom E.M."/>
            <person name="Estelle M."/>
            <person name="Feng L."/>
            <person name="Finet C."/>
            <person name="Floyd S.K."/>
            <person name="Frommer W.B."/>
            <person name="Fujita T."/>
            <person name="Gramzow L."/>
            <person name="Gutensohn M."/>
            <person name="Harholt J."/>
            <person name="Hattori M."/>
            <person name="Heyl A."/>
            <person name="Hirai T."/>
            <person name="Hiwatashi Y."/>
            <person name="Ishikawa M."/>
            <person name="Iwata M."/>
            <person name="Karol K.G."/>
            <person name="Koehler B."/>
            <person name="Kolukisaoglu U."/>
            <person name="Kubo M."/>
            <person name="Kurata T."/>
            <person name="Lalonde S."/>
            <person name="Li K."/>
            <person name="Li Y."/>
            <person name="Litt A."/>
            <person name="Lyons E."/>
            <person name="Manning G."/>
            <person name="Maruyama T."/>
            <person name="Michael T.P."/>
            <person name="Mikami K."/>
            <person name="Miyazaki S."/>
            <person name="Morinaga S."/>
            <person name="Murata T."/>
            <person name="Mueller-Roeber B."/>
            <person name="Nelson D.R."/>
            <person name="Obara M."/>
            <person name="Oguri Y."/>
            <person name="Olmstead R.G."/>
            <person name="Onodera N."/>
            <person name="Petersen B.L."/>
            <person name="Pils B."/>
            <person name="Prigge M."/>
            <person name="Rensing S.A."/>
            <person name="Riano-Pachon D.M."/>
            <person name="Roberts A.W."/>
            <person name="Sato Y."/>
            <person name="Scheller H.V."/>
            <person name="Schulz B."/>
            <person name="Schulz C."/>
            <person name="Shakirov E.V."/>
            <person name="Shibagaki N."/>
            <person name="Shinohara N."/>
            <person name="Shippen D.E."/>
            <person name="Soerensen I."/>
            <person name="Sotooka R."/>
            <person name="Sugimoto N."/>
            <person name="Sugita M."/>
            <person name="Sumikawa N."/>
            <person name="Tanurdzic M."/>
            <person name="Theissen G."/>
            <person name="Ulvskov P."/>
            <person name="Wakazuki S."/>
            <person name="Weng J.K."/>
            <person name="Willats W.W."/>
            <person name="Wipf D."/>
            <person name="Wolf P.G."/>
            <person name="Yang L."/>
            <person name="Zimmer A.D."/>
            <person name="Zhu Q."/>
            <person name="Mitros T."/>
            <person name="Hellsten U."/>
            <person name="Loque D."/>
            <person name="Otillar R."/>
            <person name="Salamov A."/>
            <person name="Schmutz J."/>
            <person name="Shapiro H."/>
            <person name="Lindquist E."/>
            <person name="Lucas S."/>
            <person name="Rokhsar D."/>
            <person name="Grigoriev I.V."/>
        </authorList>
    </citation>
    <scope>NUCLEOTIDE SEQUENCE [LARGE SCALE GENOMIC DNA]</scope>
</reference>
<evidence type="ECO:0000313" key="4">
    <source>
        <dbReference type="EMBL" id="EFJ28361.1"/>
    </source>
</evidence>
<dbReference type="eggNOG" id="KOG1187">
    <property type="taxonomic scope" value="Eukaryota"/>
</dbReference>
<dbReference type="InterPro" id="IPR011009">
    <property type="entry name" value="Kinase-like_dom_sf"/>
</dbReference>
<name>D8RGH9_SELML</name>
<dbReference type="HOGENOM" id="CLU_000288_21_4_1"/>
<keyword evidence="1" id="KW-0547">Nucleotide-binding</keyword>
<dbReference type="InParanoid" id="D8RGH9"/>
<accession>D8RGH9</accession>
<dbReference type="EMBL" id="GL377579">
    <property type="protein sequence ID" value="EFJ28361.1"/>
    <property type="molecule type" value="Genomic_DNA"/>
</dbReference>
<dbReference type="Pfam" id="PF07714">
    <property type="entry name" value="PK_Tyr_Ser-Thr"/>
    <property type="match status" value="1"/>
</dbReference>
<feature type="domain" description="Protein kinase" evidence="3">
    <location>
        <begin position="73"/>
        <end position="347"/>
    </location>
</feature>
<dbReference type="AlphaFoldDB" id="D8RGH9"/>
<keyword evidence="5" id="KW-1185">Reference proteome</keyword>
<dbReference type="PANTHER" id="PTHR27001">
    <property type="entry name" value="OS01G0253100 PROTEIN"/>
    <property type="match status" value="1"/>
</dbReference>
<organism evidence="5">
    <name type="scientific">Selaginella moellendorffii</name>
    <name type="common">Spikemoss</name>
    <dbReference type="NCBI Taxonomy" id="88036"/>
    <lineage>
        <taxon>Eukaryota</taxon>
        <taxon>Viridiplantae</taxon>
        <taxon>Streptophyta</taxon>
        <taxon>Embryophyta</taxon>
        <taxon>Tracheophyta</taxon>
        <taxon>Lycopodiopsida</taxon>
        <taxon>Selaginellales</taxon>
        <taxon>Selaginellaceae</taxon>
        <taxon>Selaginella</taxon>
    </lineage>
</organism>
<dbReference type="GO" id="GO:0004672">
    <property type="term" value="F:protein kinase activity"/>
    <property type="evidence" value="ECO:0007669"/>
    <property type="project" value="InterPro"/>
</dbReference>
<dbReference type="GO" id="GO:0005524">
    <property type="term" value="F:ATP binding"/>
    <property type="evidence" value="ECO:0007669"/>
    <property type="project" value="UniProtKB-KW"/>
</dbReference>
<evidence type="ECO:0000259" key="3">
    <source>
        <dbReference type="PROSITE" id="PS50011"/>
    </source>
</evidence>
<proteinExistence type="predicted"/>
<dbReference type="Gene3D" id="1.10.510.10">
    <property type="entry name" value="Transferase(Phosphotransferase) domain 1"/>
    <property type="match status" value="1"/>
</dbReference>
<dbReference type="PANTHER" id="PTHR27001:SF152">
    <property type="entry name" value="KINASE WITH ADENINE NUCLEOTIDE ALPHA HYDROLASES-LIKE DOMAIN-CONTAINING PROTEIN"/>
    <property type="match status" value="1"/>
</dbReference>